<dbReference type="InterPro" id="IPR003018">
    <property type="entry name" value="GAF"/>
</dbReference>
<feature type="domain" description="Histidine kinase" evidence="5">
    <location>
        <begin position="666"/>
        <end position="863"/>
    </location>
</feature>
<keyword evidence="4" id="KW-0175">Coiled coil</keyword>
<evidence type="ECO:0000313" key="7">
    <source>
        <dbReference type="Proteomes" id="UP000029738"/>
    </source>
</evidence>
<dbReference type="InterPro" id="IPR035965">
    <property type="entry name" value="PAS-like_dom_sf"/>
</dbReference>
<reference evidence="6" key="1">
    <citation type="journal article" date="2015" name="Genome Announc.">
        <title>Draft Genome Sequence of Tolypothrix boutellei Strain VB521301.</title>
        <authorList>
            <person name="Chandrababunaidu M.M."/>
            <person name="Singh D."/>
            <person name="Sen D."/>
            <person name="Bhan S."/>
            <person name="Das S."/>
            <person name="Gupta A."/>
            <person name="Adhikary S.P."/>
            <person name="Tripathy S."/>
        </authorList>
    </citation>
    <scope>NUCLEOTIDE SEQUENCE</scope>
    <source>
        <strain evidence="6">VB521301</strain>
    </source>
</reference>
<evidence type="ECO:0000313" key="6">
    <source>
        <dbReference type="EMBL" id="KAF3885047.1"/>
    </source>
</evidence>
<dbReference type="InterPro" id="IPR003594">
    <property type="entry name" value="HATPase_dom"/>
</dbReference>
<dbReference type="Gene3D" id="3.30.450.20">
    <property type="entry name" value="PAS domain"/>
    <property type="match status" value="1"/>
</dbReference>
<dbReference type="CDD" id="cd16917">
    <property type="entry name" value="HATPase_UhpB-NarQ-NarX-like"/>
    <property type="match status" value="1"/>
</dbReference>
<dbReference type="GO" id="GO:0046983">
    <property type="term" value="F:protein dimerization activity"/>
    <property type="evidence" value="ECO:0007669"/>
    <property type="project" value="InterPro"/>
</dbReference>
<dbReference type="GO" id="GO:0000155">
    <property type="term" value="F:phosphorelay sensor kinase activity"/>
    <property type="evidence" value="ECO:0007669"/>
    <property type="project" value="InterPro"/>
</dbReference>
<dbReference type="InterPro" id="IPR036890">
    <property type="entry name" value="HATPase_C_sf"/>
</dbReference>
<dbReference type="GO" id="GO:0016020">
    <property type="term" value="C:membrane"/>
    <property type="evidence" value="ECO:0007669"/>
    <property type="project" value="InterPro"/>
</dbReference>
<dbReference type="Pfam" id="PF02518">
    <property type="entry name" value="HATPase_c"/>
    <property type="match status" value="1"/>
</dbReference>
<evidence type="ECO:0000256" key="4">
    <source>
        <dbReference type="SAM" id="Coils"/>
    </source>
</evidence>
<dbReference type="SMART" id="SM00387">
    <property type="entry name" value="HATPase_c"/>
    <property type="match status" value="1"/>
</dbReference>
<evidence type="ECO:0000256" key="3">
    <source>
        <dbReference type="ARBA" id="ARBA00023012"/>
    </source>
</evidence>
<feature type="coiled-coil region" evidence="4">
    <location>
        <begin position="461"/>
        <end position="488"/>
    </location>
</feature>
<dbReference type="InterPro" id="IPR029016">
    <property type="entry name" value="GAF-like_dom_sf"/>
</dbReference>
<sequence length="863" mass="97513">MDMAATEFPDRLSALEQENAMLRRLLGQQGCSQLQQCEQSYAVLQAEVAEYKRREQERYKHTATVREQGQVADLTSYEPTQQALLQAEQVRSQELERINAELQQTLDRLSESEARYRALFELSSEGIYRWELDQPIPLALPVSEQVDRLYRYMYVAEANAVFAGMYRLPSTEAALGLRLSDVHISTSDKNLELMCHYVENGYRIRAAESEEVDNEGKKCYFLNNIIGIVENGQLTGGWGTQLNITELRETQQVLLRVEQDRVAELAKANEELLQREHELQHSYRLLSAVAEVAKDLLENPHIDNAIDNALKKIGETAGISRVGLMQEKPSEENGRMQHRVLAEWTAPGIPRQSEDPRTKIVYTDEYAILADELHNGRSIWHLVTEFPEPARTHQLNISVKSTGAVPIFIEGEYFGCVFFDNCVDYRQWSTHEINVLTFGAGAIGAALHRKQLVDRLVEERIHGEQEQVAELAKANDALKQTVDVLATETDFDLFLGHVLQVIAEQLEAPLTEYWYCSKTDDTARVGLTYWRGQILKPEEQPGHIGLYGYPVPPEMMPEESLHHRCSHFITEDVATSAIHIQIANEFGLDAGAWYRSRGVSRLLNVPLILGEKMIGALIVFLPSHRHFTKQQIELTYTLAQQVTLAIQLTNLAEEAKQVAIFEERNRMASEIHDTLAQVFTGISLQLEVAKPLIHQEPQTVERILEYTSQLAETGLTEARRSVWALYPPAAEYADLAQMLYESVEHMTRNTSIAVEVNVRGNSCPLPPFMGMNLLRIGQEALTNALKHAQAQKISIDLGYEPDRIWLTISDDGRGFTPFTYIDSLNDGFGLVSMYERGDRIGAQVSLISQLGQGTQILVEAPLN</sequence>
<dbReference type="SUPFAM" id="SSF55781">
    <property type="entry name" value="GAF domain-like"/>
    <property type="match status" value="2"/>
</dbReference>
<dbReference type="Gene3D" id="3.30.450.40">
    <property type="match status" value="2"/>
</dbReference>
<dbReference type="AlphaFoldDB" id="A0A8S9SZ63"/>
<dbReference type="InterPro" id="IPR011712">
    <property type="entry name" value="Sig_transdc_His_kin_sub3_dim/P"/>
</dbReference>
<accession>A0A8S9SZ63</accession>
<keyword evidence="1" id="KW-0808">Transferase</keyword>
<dbReference type="Gene3D" id="3.30.565.10">
    <property type="entry name" value="Histidine kinase-like ATPase, C-terminal domain"/>
    <property type="match status" value="1"/>
</dbReference>
<dbReference type="InterPro" id="IPR005467">
    <property type="entry name" value="His_kinase_dom"/>
</dbReference>
<keyword evidence="2" id="KW-0418">Kinase</keyword>
<feature type="coiled-coil region" evidence="4">
    <location>
        <begin position="85"/>
        <end position="119"/>
    </location>
</feature>
<dbReference type="PANTHER" id="PTHR24421:SF62">
    <property type="entry name" value="SENSORY TRANSDUCTION HISTIDINE KINASE"/>
    <property type="match status" value="1"/>
</dbReference>
<dbReference type="Pfam" id="PF01590">
    <property type="entry name" value="GAF"/>
    <property type="match status" value="2"/>
</dbReference>
<keyword evidence="3" id="KW-0902">Two-component regulatory system</keyword>
<dbReference type="SMART" id="SM00065">
    <property type="entry name" value="GAF"/>
    <property type="match status" value="2"/>
</dbReference>
<dbReference type="Gene3D" id="1.20.5.1930">
    <property type="match status" value="1"/>
</dbReference>
<proteinExistence type="predicted"/>
<evidence type="ECO:0000256" key="2">
    <source>
        <dbReference type="ARBA" id="ARBA00022777"/>
    </source>
</evidence>
<organism evidence="6 7">
    <name type="scientific">Tolypothrix bouteillei VB521301</name>
    <dbReference type="NCBI Taxonomy" id="1479485"/>
    <lineage>
        <taxon>Bacteria</taxon>
        <taxon>Bacillati</taxon>
        <taxon>Cyanobacteriota</taxon>
        <taxon>Cyanophyceae</taxon>
        <taxon>Nostocales</taxon>
        <taxon>Tolypothrichaceae</taxon>
        <taxon>Tolypothrix</taxon>
    </lineage>
</organism>
<dbReference type="Proteomes" id="UP000029738">
    <property type="component" value="Unassembled WGS sequence"/>
</dbReference>
<dbReference type="Pfam" id="PF07730">
    <property type="entry name" value="HisKA_3"/>
    <property type="match status" value="1"/>
</dbReference>
<gene>
    <name evidence="6" type="ORF">DA73_0400005915</name>
</gene>
<evidence type="ECO:0000259" key="5">
    <source>
        <dbReference type="PROSITE" id="PS50109"/>
    </source>
</evidence>
<feature type="coiled-coil region" evidence="4">
    <location>
        <begin position="255"/>
        <end position="282"/>
    </location>
</feature>
<protein>
    <submittedName>
        <fullName evidence="6">GAF domain-containing protein</fullName>
    </submittedName>
</protein>
<keyword evidence="7" id="KW-1185">Reference proteome</keyword>
<comment type="caution">
    <text evidence="6">The sequence shown here is derived from an EMBL/GenBank/DDBJ whole genome shotgun (WGS) entry which is preliminary data.</text>
</comment>
<dbReference type="InterPro" id="IPR050482">
    <property type="entry name" value="Sensor_HK_TwoCompSys"/>
</dbReference>
<evidence type="ECO:0000256" key="1">
    <source>
        <dbReference type="ARBA" id="ARBA00022679"/>
    </source>
</evidence>
<reference evidence="6" key="2">
    <citation type="submission" date="2019-11" db="EMBL/GenBank/DDBJ databases">
        <title>Improved Assembly of Tolypothrix boutellei genome.</title>
        <authorList>
            <person name="Sarangi A.N."/>
            <person name="Mukherjee M."/>
            <person name="Ghosh S."/>
            <person name="Singh D."/>
            <person name="Das A."/>
            <person name="Kant S."/>
            <person name="Prusty A."/>
            <person name="Tripathy S."/>
        </authorList>
    </citation>
    <scope>NUCLEOTIDE SEQUENCE</scope>
    <source>
        <strain evidence="6">VB521301</strain>
    </source>
</reference>
<dbReference type="PROSITE" id="PS50109">
    <property type="entry name" value="HIS_KIN"/>
    <property type="match status" value="1"/>
</dbReference>
<dbReference type="EMBL" id="JHEG04000001">
    <property type="protein sequence ID" value="KAF3885047.1"/>
    <property type="molecule type" value="Genomic_DNA"/>
</dbReference>
<dbReference type="PANTHER" id="PTHR24421">
    <property type="entry name" value="NITRATE/NITRITE SENSOR PROTEIN NARX-RELATED"/>
    <property type="match status" value="1"/>
</dbReference>
<dbReference type="SUPFAM" id="SSF55785">
    <property type="entry name" value="PYP-like sensor domain (PAS domain)"/>
    <property type="match status" value="1"/>
</dbReference>
<dbReference type="SUPFAM" id="SSF55874">
    <property type="entry name" value="ATPase domain of HSP90 chaperone/DNA topoisomerase II/histidine kinase"/>
    <property type="match status" value="1"/>
</dbReference>
<name>A0A8S9SZ63_9CYAN</name>